<evidence type="ECO:0000256" key="3">
    <source>
        <dbReference type="ARBA" id="ARBA00023163"/>
    </source>
</evidence>
<dbReference type="GO" id="GO:0043565">
    <property type="term" value="F:sequence-specific DNA binding"/>
    <property type="evidence" value="ECO:0007669"/>
    <property type="project" value="InterPro"/>
</dbReference>
<dbReference type="OrthoDB" id="9783876at2"/>
<dbReference type="InterPro" id="IPR018060">
    <property type="entry name" value="HTH_AraC"/>
</dbReference>
<dbReference type="EMBL" id="POSM01000047">
    <property type="protein sequence ID" value="PNH96985.1"/>
    <property type="molecule type" value="Genomic_DNA"/>
</dbReference>
<dbReference type="PROSITE" id="PS01124">
    <property type="entry name" value="HTH_ARAC_FAMILY_2"/>
    <property type="match status" value="1"/>
</dbReference>
<evidence type="ECO:0000313" key="9">
    <source>
        <dbReference type="Proteomes" id="UP000236547"/>
    </source>
</evidence>
<dbReference type="InterPro" id="IPR020449">
    <property type="entry name" value="Tscrpt_reg_AraC-type_HTH"/>
</dbReference>
<dbReference type="PANTHER" id="PTHR43280:SF11">
    <property type="entry name" value="RCS-SPECIFIC HTH-TYPE TRANSCRIPTIONAL ACTIVATOR RCLR"/>
    <property type="match status" value="1"/>
</dbReference>
<keyword evidence="1" id="KW-0805">Transcription regulation</keyword>
<dbReference type="Pfam" id="PF12833">
    <property type="entry name" value="HTH_18"/>
    <property type="match status" value="1"/>
</dbReference>
<dbReference type="GO" id="GO:0003700">
    <property type="term" value="F:DNA-binding transcription factor activity"/>
    <property type="evidence" value="ECO:0007669"/>
    <property type="project" value="InterPro"/>
</dbReference>
<evidence type="ECO:0000256" key="2">
    <source>
        <dbReference type="ARBA" id="ARBA00023125"/>
    </source>
</evidence>
<feature type="domain" description="HTH araC/xylS-type" evidence="4">
    <location>
        <begin position="135"/>
        <end position="232"/>
    </location>
</feature>
<dbReference type="EMBL" id="POSK01000007">
    <property type="protein sequence ID" value="PNI04484.1"/>
    <property type="molecule type" value="Genomic_DNA"/>
</dbReference>
<dbReference type="Proteomes" id="UP000236449">
    <property type="component" value="Unassembled WGS sequence"/>
</dbReference>
<gene>
    <name evidence="6" type="ORF">C1N32_11400</name>
    <name evidence="5" type="ORF">C1O25_20875</name>
    <name evidence="7" type="ORF">DET48_1047</name>
</gene>
<dbReference type="Proteomes" id="UP000236547">
    <property type="component" value="Unassembled WGS sequence"/>
</dbReference>
<name>A0A2J8HHX7_VIBDI</name>
<keyword evidence="2" id="KW-0238">DNA-binding</keyword>
<reference evidence="7 10" key="2">
    <citation type="submission" date="2018-06" db="EMBL/GenBank/DDBJ databases">
        <title>Freshwater and sediment microbial communities from various areas in North America, analyzing microbe dynamics in response to fracking.</title>
        <authorList>
            <person name="Lamendella R."/>
        </authorList>
    </citation>
    <scope>NUCLEOTIDE SEQUENCE [LARGE SCALE GENOMIC DNA]</scope>
    <source>
        <strain evidence="7 10">99A</strain>
    </source>
</reference>
<evidence type="ECO:0000313" key="5">
    <source>
        <dbReference type="EMBL" id="PNH96985.1"/>
    </source>
</evidence>
<reference evidence="8 9" key="1">
    <citation type="submission" date="2018-01" db="EMBL/GenBank/DDBJ databases">
        <title>Draft genome sequences of six Vibrio diazotrophicus strains isolated from deep-sea sediments of the Baltic Sea.</title>
        <authorList>
            <person name="Castillo D."/>
            <person name="Vandieken V."/>
            <person name="Chiang O."/>
            <person name="Middelboe M."/>
        </authorList>
    </citation>
    <scope>NUCLEOTIDE SEQUENCE [LARGE SCALE GENOMIC DNA]</scope>
    <source>
        <strain evidence="6 8">60.27F</strain>
        <strain evidence="5 9">65.10M</strain>
    </source>
</reference>
<evidence type="ECO:0000259" key="4">
    <source>
        <dbReference type="PROSITE" id="PS01124"/>
    </source>
</evidence>
<dbReference type="RefSeq" id="WP_102954034.1">
    <property type="nucleotide sequence ID" value="NZ_POSI01000005.1"/>
</dbReference>
<dbReference type="SMART" id="SM00342">
    <property type="entry name" value="HTH_ARAC"/>
    <property type="match status" value="1"/>
</dbReference>
<dbReference type="InterPro" id="IPR009057">
    <property type="entry name" value="Homeodomain-like_sf"/>
</dbReference>
<dbReference type="EMBL" id="QLTR01000004">
    <property type="protein sequence ID" value="RAS67474.1"/>
    <property type="molecule type" value="Genomic_DNA"/>
</dbReference>
<evidence type="ECO:0000313" key="10">
    <source>
        <dbReference type="Proteomes" id="UP000248729"/>
    </source>
</evidence>
<dbReference type="PROSITE" id="PS00041">
    <property type="entry name" value="HTH_ARAC_FAMILY_1"/>
    <property type="match status" value="1"/>
</dbReference>
<proteinExistence type="predicted"/>
<keyword evidence="9" id="KW-1185">Reference proteome</keyword>
<dbReference type="SUPFAM" id="SSF46689">
    <property type="entry name" value="Homeodomain-like"/>
    <property type="match status" value="1"/>
</dbReference>
<organism evidence="6 8">
    <name type="scientific">Vibrio diazotrophicus</name>
    <dbReference type="NCBI Taxonomy" id="685"/>
    <lineage>
        <taxon>Bacteria</taxon>
        <taxon>Pseudomonadati</taxon>
        <taxon>Pseudomonadota</taxon>
        <taxon>Gammaproteobacteria</taxon>
        <taxon>Vibrionales</taxon>
        <taxon>Vibrionaceae</taxon>
        <taxon>Vibrio</taxon>
    </lineage>
</organism>
<evidence type="ECO:0000256" key="1">
    <source>
        <dbReference type="ARBA" id="ARBA00023015"/>
    </source>
</evidence>
<dbReference type="PRINTS" id="PR00032">
    <property type="entry name" value="HTHARAC"/>
</dbReference>
<evidence type="ECO:0000313" key="7">
    <source>
        <dbReference type="EMBL" id="RAS67474.1"/>
    </source>
</evidence>
<sequence length="234" mass="26994">MLLTRKIKIYNSNFKVRFFSKHYHIVSIQGAIGYISYIGNVIKIPNNGCVLVPKNSLVNCAIVPINGCEFYINIYKIHRVRRDIFLKINFENISALAEVENSNLLSKSVLIDALHEKIYHSLSNENRISDRSYSGKVFSVIRKDLCRRWELEDICCILYLSKTTLCRRLKEENTSLSQLLTTARMAKAAHLLKHSYLPISTISDKCGFNSSSYFCKKFKDSYGFPPKVYRTLDD</sequence>
<dbReference type="AlphaFoldDB" id="A0A2J8HHX7"/>
<evidence type="ECO:0000313" key="8">
    <source>
        <dbReference type="Proteomes" id="UP000236449"/>
    </source>
</evidence>
<keyword evidence="3" id="KW-0804">Transcription</keyword>
<dbReference type="PANTHER" id="PTHR43280">
    <property type="entry name" value="ARAC-FAMILY TRANSCRIPTIONAL REGULATOR"/>
    <property type="match status" value="1"/>
</dbReference>
<dbReference type="InterPro" id="IPR018062">
    <property type="entry name" value="HTH_AraC-typ_CS"/>
</dbReference>
<protein>
    <submittedName>
        <fullName evidence="7">AraC family transcriptional regulator</fullName>
    </submittedName>
</protein>
<accession>A0A2J8HHX7</accession>
<comment type="caution">
    <text evidence="6">The sequence shown here is derived from an EMBL/GenBank/DDBJ whole genome shotgun (WGS) entry which is preliminary data.</text>
</comment>
<dbReference type="Proteomes" id="UP000248729">
    <property type="component" value="Unassembled WGS sequence"/>
</dbReference>
<dbReference type="Gene3D" id="1.10.10.60">
    <property type="entry name" value="Homeodomain-like"/>
    <property type="match status" value="1"/>
</dbReference>
<evidence type="ECO:0000313" key="6">
    <source>
        <dbReference type="EMBL" id="PNI04484.1"/>
    </source>
</evidence>